<dbReference type="HOGENOM" id="CLU_457774_0_0_0"/>
<feature type="transmembrane region" description="Helical" evidence="5">
    <location>
        <begin position="560"/>
        <end position="583"/>
    </location>
</feature>
<keyword evidence="4 5" id="KW-0472">Membrane</keyword>
<keyword evidence="7" id="KW-0614">Plasmid</keyword>
<dbReference type="OrthoDB" id="145213at2"/>
<evidence type="ECO:0000259" key="6">
    <source>
        <dbReference type="Pfam" id="PF07291"/>
    </source>
</evidence>
<dbReference type="KEGG" id="tro:trd_A0491"/>
<sequence length="596" mass="62742">MQRSDMRAWARPRAGAALVLVLLLALGAALAARDRLAVAAPPGQALLVSLAGPAGTEIAILDLTTGAELNRVPHPDRAYREISLSPDGRRAAVVRSEPDTLAGQVLEIRSLPDWTLEAVLPLGLQAPPLADLATREPELLANPWLASAAFSADGKLAALAFYGGSGPIPQLIVTAYDLEKRTWASWAKGLGGTSYVWLFPSRERLLVVNRSVLPQWTNSLGDVFALDPQTGRVLAQQAIPRLITAYLPVRGQSAPSMAPGLAAPVLVGNQLWLVTDDLARLILDPRTLEIRSADPPLTRDLAAQFVALAGDWLVAFSTEASELLAIDAASWQLTATHRLPEEGFPYRWHLVGSDPAQHAVYLADIAEGCLWRFPLDSGTLSAPLACGLYLEFAYVTYYHWPAFSPGTAAPLGAIGLLRHLPESLAGTATALLAGTFLVAALGKIVSLGRLAHLVATVLPRFRRWARPAALGTVALELLTGVLLLLPGTQRAGLVLAATALLAFTAFAVVGARRAPGADCSCFGNLVPSKLGRATVLRNLVLLALVAVGWPATAAPSPPDLAIAAGLLLAVLAVSRLVAAAASLRRLSPGTEPRHAA</sequence>
<dbReference type="InterPro" id="IPR009908">
    <property type="entry name" value="Methylamine_util_MauE"/>
</dbReference>
<evidence type="ECO:0000256" key="2">
    <source>
        <dbReference type="ARBA" id="ARBA00022692"/>
    </source>
</evidence>
<feature type="transmembrane region" description="Helical" evidence="5">
    <location>
        <begin position="424"/>
        <end position="446"/>
    </location>
</feature>
<dbReference type="InterPro" id="IPR011044">
    <property type="entry name" value="Quino_amine_DH_bsu"/>
</dbReference>
<dbReference type="Pfam" id="PF07291">
    <property type="entry name" value="MauE"/>
    <property type="match status" value="1"/>
</dbReference>
<dbReference type="InterPro" id="IPR015943">
    <property type="entry name" value="WD40/YVTN_repeat-like_dom_sf"/>
</dbReference>
<organism evidence="7 8">
    <name type="scientific">Thermomicrobium roseum (strain ATCC 27502 / DSM 5159 / P-2)</name>
    <dbReference type="NCBI Taxonomy" id="309801"/>
    <lineage>
        <taxon>Bacteria</taxon>
        <taxon>Pseudomonadati</taxon>
        <taxon>Thermomicrobiota</taxon>
        <taxon>Thermomicrobia</taxon>
        <taxon>Thermomicrobiales</taxon>
        <taxon>Thermomicrobiaceae</taxon>
        <taxon>Thermomicrobium</taxon>
    </lineage>
</organism>
<evidence type="ECO:0000256" key="3">
    <source>
        <dbReference type="ARBA" id="ARBA00022989"/>
    </source>
</evidence>
<evidence type="ECO:0000256" key="4">
    <source>
        <dbReference type="ARBA" id="ARBA00023136"/>
    </source>
</evidence>
<dbReference type="Proteomes" id="UP000000447">
    <property type="component" value="Plasmid unnamed"/>
</dbReference>
<feature type="transmembrane region" description="Helical" evidence="5">
    <location>
        <begin position="535"/>
        <end position="554"/>
    </location>
</feature>
<comment type="subcellular location">
    <subcellularLocation>
        <location evidence="1">Membrane</location>
        <topology evidence="1">Multi-pass membrane protein</topology>
    </subcellularLocation>
</comment>
<dbReference type="GO" id="GO:0030416">
    <property type="term" value="P:methylamine metabolic process"/>
    <property type="evidence" value="ECO:0007669"/>
    <property type="project" value="InterPro"/>
</dbReference>
<dbReference type="Gene3D" id="2.130.10.10">
    <property type="entry name" value="YVTN repeat-like/Quinoprotein amine dehydrogenase"/>
    <property type="match status" value="1"/>
</dbReference>
<gene>
    <name evidence="7" type="ordered locus">trd_A0491</name>
</gene>
<name>B9L3X7_THERP</name>
<feature type="domain" description="Methylamine utilisation protein MauE" evidence="6">
    <location>
        <begin position="424"/>
        <end position="549"/>
    </location>
</feature>
<dbReference type="SUPFAM" id="SSF50969">
    <property type="entry name" value="YVTN repeat-like/Quinoprotein amine dehydrogenase"/>
    <property type="match status" value="1"/>
</dbReference>
<dbReference type="AlphaFoldDB" id="B9L3X7"/>
<evidence type="ECO:0000313" key="8">
    <source>
        <dbReference type="Proteomes" id="UP000000447"/>
    </source>
</evidence>
<dbReference type="GO" id="GO:0016020">
    <property type="term" value="C:membrane"/>
    <property type="evidence" value="ECO:0007669"/>
    <property type="project" value="UniProtKB-SubCell"/>
</dbReference>
<dbReference type="EMBL" id="CP001276">
    <property type="protein sequence ID" value="ACM06761.1"/>
    <property type="molecule type" value="Genomic_DNA"/>
</dbReference>
<feature type="transmembrane region" description="Helical" evidence="5">
    <location>
        <begin position="467"/>
        <end position="485"/>
    </location>
</feature>
<protein>
    <recommendedName>
        <fullName evidence="6">Methylamine utilisation protein MauE domain-containing protein</fullName>
    </recommendedName>
</protein>
<dbReference type="RefSeq" id="WP_012642748.1">
    <property type="nucleotide sequence ID" value="NC_011961.1"/>
</dbReference>
<keyword evidence="2 5" id="KW-0812">Transmembrane</keyword>
<keyword evidence="8" id="KW-1185">Reference proteome</keyword>
<evidence type="ECO:0000313" key="7">
    <source>
        <dbReference type="EMBL" id="ACM06761.1"/>
    </source>
</evidence>
<accession>B9L3X7</accession>
<feature type="transmembrane region" description="Helical" evidence="5">
    <location>
        <begin position="491"/>
        <end position="514"/>
    </location>
</feature>
<dbReference type="eggNOG" id="ENOG5033EQT">
    <property type="taxonomic scope" value="Bacteria"/>
</dbReference>
<evidence type="ECO:0000256" key="5">
    <source>
        <dbReference type="SAM" id="Phobius"/>
    </source>
</evidence>
<keyword evidence="3 5" id="KW-1133">Transmembrane helix</keyword>
<evidence type="ECO:0000256" key="1">
    <source>
        <dbReference type="ARBA" id="ARBA00004141"/>
    </source>
</evidence>
<proteinExistence type="predicted"/>
<reference evidence="7 8" key="1">
    <citation type="journal article" date="2009" name="PLoS ONE">
        <title>Complete genome sequence of the aerobic CO-oxidizing thermophile Thermomicrobium roseum.</title>
        <authorList>
            <person name="Wu D."/>
            <person name="Raymond J."/>
            <person name="Wu M."/>
            <person name="Chatterji S."/>
            <person name="Ren Q."/>
            <person name="Graham J.E."/>
            <person name="Bryant D.A."/>
            <person name="Robb F."/>
            <person name="Colman A."/>
            <person name="Tallon L.J."/>
            <person name="Badger J.H."/>
            <person name="Madupu R."/>
            <person name="Ward N.L."/>
            <person name="Eisen J.A."/>
        </authorList>
    </citation>
    <scope>NUCLEOTIDE SEQUENCE [LARGE SCALE GENOMIC DNA]</scope>
    <source>
        <strain evidence="8">ATCC 27502 / DSM 5159 / P-2</strain>
        <plasmid evidence="7">unnamed</plasmid>
    </source>
</reference>
<geneLocation type="plasmid" evidence="8">
    <name>Tros</name>
</geneLocation>